<evidence type="ECO:0000256" key="6">
    <source>
        <dbReference type="ARBA" id="ARBA00023136"/>
    </source>
</evidence>
<evidence type="ECO:0000256" key="7">
    <source>
        <dbReference type="SAM" id="Phobius"/>
    </source>
</evidence>
<dbReference type="Pfam" id="PF03601">
    <property type="entry name" value="Cons_hypoth698"/>
    <property type="match status" value="1"/>
</dbReference>
<evidence type="ECO:0000256" key="5">
    <source>
        <dbReference type="ARBA" id="ARBA00022989"/>
    </source>
</evidence>
<accession>A0ABU0ZLW8</accession>
<dbReference type="Proteomes" id="UP001230908">
    <property type="component" value="Unassembled WGS sequence"/>
</dbReference>
<evidence type="ECO:0000256" key="3">
    <source>
        <dbReference type="ARBA" id="ARBA00022475"/>
    </source>
</evidence>
<evidence type="ECO:0000256" key="4">
    <source>
        <dbReference type="ARBA" id="ARBA00022692"/>
    </source>
</evidence>
<evidence type="ECO:0000256" key="2">
    <source>
        <dbReference type="ARBA" id="ARBA00007977"/>
    </source>
</evidence>
<feature type="transmembrane region" description="Helical" evidence="7">
    <location>
        <begin position="195"/>
        <end position="216"/>
    </location>
</feature>
<feature type="transmembrane region" description="Helical" evidence="7">
    <location>
        <begin position="252"/>
        <end position="272"/>
    </location>
</feature>
<feature type="transmembrane region" description="Helical" evidence="7">
    <location>
        <begin position="157"/>
        <end position="183"/>
    </location>
</feature>
<dbReference type="RefSeq" id="WP_308715307.1">
    <property type="nucleotide sequence ID" value="NZ_JAVHUY010000027.1"/>
</dbReference>
<evidence type="ECO:0000313" key="8">
    <source>
        <dbReference type="EMBL" id="MDQ7908037.1"/>
    </source>
</evidence>
<keyword evidence="4 7" id="KW-0812">Transmembrane</keyword>
<sequence length="334" mass="33378">MSLRERTAVAYRVRSTAPGLLVAAGAAAAGYAVNRLASPASPMVVAIGLGILLRAAGGYHERLRAGLGIASRALLRTGVVLLGLQLALADIRRLGLGTAAVVLAGVAACFVATRWFGLRLGLSPARALLVATGVSICGASAVAAMNQVADGDEEDTVTAVAVVTVLGTLCLALMPLLGLLLGLDETTLGLWTGASVHEVGQVVAIGGMAGTAALSAAVLVKLSRVALLAPLVATVTLARRRGTGETGPRPPILPWFVAGFVVMAALRTSGLVPDPVRHAAATTSSLLLAMAMFALGTAVDLRGLAQRGGRALVAGALGTALLAGLSLAGLTLTN</sequence>
<evidence type="ECO:0000313" key="9">
    <source>
        <dbReference type="Proteomes" id="UP001230908"/>
    </source>
</evidence>
<dbReference type="InterPro" id="IPR018383">
    <property type="entry name" value="UPF0324_pro"/>
</dbReference>
<comment type="similarity">
    <text evidence="2">Belongs to the UPF0324 family.</text>
</comment>
<feature type="transmembrane region" description="Helical" evidence="7">
    <location>
        <begin position="127"/>
        <end position="145"/>
    </location>
</feature>
<comment type="subcellular location">
    <subcellularLocation>
        <location evidence="1">Cell membrane</location>
        <topology evidence="1">Multi-pass membrane protein</topology>
    </subcellularLocation>
</comment>
<keyword evidence="5 7" id="KW-1133">Transmembrane helix</keyword>
<feature type="transmembrane region" description="Helical" evidence="7">
    <location>
        <begin position="94"/>
        <end position="115"/>
    </location>
</feature>
<proteinExistence type="inferred from homology"/>
<protein>
    <submittedName>
        <fullName evidence="8">Sulfate exporter family transporter</fullName>
    </submittedName>
</protein>
<keyword evidence="9" id="KW-1185">Reference proteome</keyword>
<evidence type="ECO:0000256" key="1">
    <source>
        <dbReference type="ARBA" id="ARBA00004651"/>
    </source>
</evidence>
<keyword evidence="3" id="KW-1003">Cell membrane</keyword>
<organism evidence="8 9">
    <name type="scientific">Phytohabitans maris</name>
    <dbReference type="NCBI Taxonomy" id="3071409"/>
    <lineage>
        <taxon>Bacteria</taxon>
        <taxon>Bacillati</taxon>
        <taxon>Actinomycetota</taxon>
        <taxon>Actinomycetes</taxon>
        <taxon>Micromonosporales</taxon>
        <taxon>Micromonosporaceae</taxon>
    </lineage>
</organism>
<dbReference type="PANTHER" id="PTHR30106">
    <property type="entry name" value="INNER MEMBRANE PROTEIN YEIH-RELATED"/>
    <property type="match status" value="1"/>
</dbReference>
<feature type="transmembrane region" description="Helical" evidence="7">
    <location>
        <begin position="12"/>
        <end position="33"/>
    </location>
</feature>
<dbReference type="EMBL" id="JAVHUY010000027">
    <property type="protein sequence ID" value="MDQ7908037.1"/>
    <property type="molecule type" value="Genomic_DNA"/>
</dbReference>
<feature type="transmembrane region" description="Helical" evidence="7">
    <location>
        <begin position="311"/>
        <end position="332"/>
    </location>
</feature>
<feature type="transmembrane region" description="Helical" evidence="7">
    <location>
        <begin position="278"/>
        <end position="299"/>
    </location>
</feature>
<dbReference type="PANTHER" id="PTHR30106:SF2">
    <property type="entry name" value="UPF0324 INNER MEMBRANE PROTEIN YEIH"/>
    <property type="match status" value="1"/>
</dbReference>
<gene>
    <name evidence="8" type="ORF">RB614_26270</name>
</gene>
<feature type="transmembrane region" description="Helical" evidence="7">
    <location>
        <begin position="39"/>
        <end position="57"/>
    </location>
</feature>
<reference evidence="8 9" key="1">
    <citation type="submission" date="2023-08" db="EMBL/GenBank/DDBJ databases">
        <title>Phytohabitans sansha sp. nov., isolated from marine sediment.</title>
        <authorList>
            <person name="Zhao Y."/>
            <person name="Yi K."/>
        </authorList>
    </citation>
    <scope>NUCLEOTIDE SEQUENCE [LARGE SCALE GENOMIC DNA]</scope>
    <source>
        <strain evidence="8 9">ZYX-F-186</strain>
    </source>
</reference>
<keyword evidence="6 7" id="KW-0472">Membrane</keyword>
<comment type="caution">
    <text evidence="8">The sequence shown here is derived from an EMBL/GenBank/DDBJ whole genome shotgun (WGS) entry which is preliminary data.</text>
</comment>
<name>A0ABU0ZLW8_9ACTN</name>